<feature type="domain" description="Replication factor A C-terminal" evidence="2">
    <location>
        <begin position="316"/>
        <end position="431"/>
    </location>
</feature>
<dbReference type="Proteomes" id="UP000187203">
    <property type="component" value="Unassembled WGS sequence"/>
</dbReference>
<gene>
    <name evidence="3" type="ORF">COLO4_26649</name>
</gene>
<feature type="region of interest" description="Disordered" evidence="1">
    <location>
        <begin position="473"/>
        <end position="505"/>
    </location>
</feature>
<dbReference type="Pfam" id="PF08646">
    <property type="entry name" value="Rep_fac-A_C"/>
    <property type="match status" value="1"/>
</dbReference>
<dbReference type="OrthoDB" id="1750540at2759"/>
<dbReference type="InterPro" id="IPR012340">
    <property type="entry name" value="NA-bd_OB-fold"/>
</dbReference>
<protein>
    <submittedName>
        <fullName evidence="3">Nucleic acid-binding protein</fullName>
    </submittedName>
</protein>
<dbReference type="SUPFAM" id="SSF50249">
    <property type="entry name" value="Nucleic acid-binding proteins"/>
    <property type="match status" value="2"/>
</dbReference>
<proteinExistence type="predicted"/>
<dbReference type="InterPro" id="IPR013955">
    <property type="entry name" value="Rep_factor-A_C"/>
</dbReference>
<keyword evidence="4" id="KW-1185">Reference proteome</keyword>
<dbReference type="Gene3D" id="2.40.50.140">
    <property type="entry name" value="Nucleic acid-binding proteins"/>
    <property type="match status" value="2"/>
</dbReference>
<comment type="caution">
    <text evidence="3">The sequence shown here is derived from an EMBL/GenBank/DDBJ whole genome shotgun (WGS) entry which is preliminary data.</text>
</comment>
<dbReference type="AlphaFoldDB" id="A0A1R3HV68"/>
<evidence type="ECO:0000313" key="3">
    <source>
        <dbReference type="EMBL" id="OMO74232.1"/>
    </source>
</evidence>
<reference evidence="4" key="1">
    <citation type="submission" date="2013-09" db="EMBL/GenBank/DDBJ databases">
        <title>Corchorus olitorius genome sequencing.</title>
        <authorList>
            <person name="Alam M."/>
            <person name="Haque M.S."/>
            <person name="Islam M.S."/>
            <person name="Emdad E.M."/>
            <person name="Islam M.M."/>
            <person name="Ahmed B."/>
            <person name="Halim A."/>
            <person name="Hossen Q.M.M."/>
            <person name="Hossain M.Z."/>
            <person name="Ahmed R."/>
            <person name="Khan M.M."/>
            <person name="Islam R."/>
            <person name="Rashid M.M."/>
            <person name="Khan S.A."/>
            <person name="Rahman M.S."/>
            <person name="Alam M."/>
            <person name="Yahiya A.S."/>
            <person name="Khan M.S."/>
            <person name="Azam M.S."/>
            <person name="Haque T."/>
            <person name="Lashkar M.Z.H."/>
            <person name="Akhand A.I."/>
            <person name="Morshed G."/>
            <person name="Roy S."/>
            <person name="Uddin K.S."/>
            <person name="Rabeya T."/>
            <person name="Hossain A.S."/>
            <person name="Chowdhury A."/>
            <person name="Snigdha A.R."/>
            <person name="Mortoza M.S."/>
            <person name="Matin S.A."/>
            <person name="Hoque S.M.E."/>
            <person name="Islam M.K."/>
            <person name="Roy D.K."/>
            <person name="Haider R."/>
            <person name="Moosa M.M."/>
            <person name="Elias S.M."/>
            <person name="Hasan A.M."/>
            <person name="Jahan S."/>
            <person name="Shafiuddin M."/>
            <person name="Mahmood N."/>
            <person name="Shommy N.S."/>
        </authorList>
    </citation>
    <scope>NUCLEOTIDE SEQUENCE [LARGE SCALE GENOMIC DNA]</scope>
    <source>
        <strain evidence="4">cv. O-4</strain>
    </source>
</reference>
<organism evidence="3 4">
    <name type="scientific">Corchorus olitorius</name>
    <dbReference type="NCBI Taxonomy" id="93759"/>
    <lineage>
        <taxon>Eukaryota</taxon>
        <taxon>Viridiplantae</taxon>
        <taxon>Streptophyta</taxon>
        <taxon>Embryophyta</taxon>
        <taxon>Tracheophyta</taxon>
        <taxon>Spermatophyta</taxon>
        <taxon>Magnoliopsida</taxon>
        <taxon>eudicotyledons</taxon>
        <taxon>Gunneridae</taxon>
        <taxon>Pentapetalae</taxon>
        <taxon>rosids</taxon>
        <taxon>malvids</taxon>
        <taxon>Malvales</taxon>
        <taxon>Malvaceae</taxon>
        <taxon>Grewioideae</taxon>
        <taxon>Apeibeae</taxon>
        <taxon>Corchorus</taxon>
    </lineage>
</organism>
<name>A0A1R3HV68_9ROSI</name>
<evidence type="ECO:0000313" key="4">
    <source>
        <dbReference type="Proteomes" id="UP000187203"/>
    </source>
</evidence>
<dbReference type="STRING" id="93759.A0A1R3HV68"/>
<dbReference type="PANTHER" id="PTHR47165:SF4">
    <property type="entry name" value="OS03G0429900 PROTEIN"/>
    <property type="match status" value="1"/>
</dbReference>
<sequence length="505" mass="58138">MKYLFKYLNKGSDRTNVVLESAGSDSLNEIKSYLDCRYLAPHEACWRIFEFPIHHREPSVQRLLIHLPNEQRHLHNEFESNLTVGTSRTESDDKVENNKDLGMFQVVIPFMRNLAVSRTYAILFNKNIVAKPIPDDPRQYPTHYFEFATMEKMNQLCNSDKYLVDAYGIGLSITDSEEVYITNQNRDAGKKDIMIKRMDGNEMRVTVWESCFNQIDVEELLRIRPAPVLIFAAMTVRTFGEITHLASTSATKFYMNLDIPEVSLIQNRYEGQFEKMILIETGNSQNEMGTSSRDVPEATLLQLLNNDPQTVQRTIFKVQAVVEEVDTSDGWFYKACHICNKKLDKNDIYVGCLVHGEKAIPKFKMRLPIRLRDETAEMDLTAFDRDAEQLTNTYISNLPTYQELSQENVPDGILAIKKKKFQFKLGLTKKAIEQNSPTYRIYSATMMPEETAIETNEKDGDNSDNCLVNLESENIEDQISYSPDHSRVDEDLFADTTPKKKSKTE</sequence>
<dbReference type="EMBL" id="AWUE01019345">
    <property type="protein sequence ID" value="OMO74232.1"/>
    <property type="molecule type" value="Genomic_DNA"/>
</dbReference>
<dbReference type="PANTHER" id="PTHR47165">
    <property type="entry name" value="OS03G0429900 PROTEIN"/>
    <property type="match status" value="1"/>
</dbReference>
<evidence type="ECO:0000259" key="2">
    <source>
        <dbReference type="Pfam" id="PF08646"/>
    </source>
</evidence>
<evidence type="ECO:0000256" key="1">
    <source>
        <dbReference type="SAM" id="MobiDB-lite"/>
    </source>
</evidence>
<accession>A0A1R3HV68</accession>